<keyword evidence="1" id="KW-0560">Oxidoreductase</keyword>
<evidence type="ECO:0000313" key="5">
    <source>
        <dbReference type="Proteomes" id="UP000787635"/>
    </source>
</evidence>
<feature type="region of interest" description="Disordered" evidence="2">
    <location>
        <begin position="214"/>
        <end position="234"/>
    </location>
</feature>
<sequence length="334" mass="36334">MHYRNMGRHGLRVSPLCLGAMMFGGATDEATSRRIIDTARGQGINFIDTADAYNNGASEEVVGRAIAADRAWWVLATKLANPVMPGPNGGGLSRLHIMLAVEASLRRLAVDCIDILYWHKEDHGTPLAESVQAIADLVRAGKIRHFGVSNHRAWRVAEICRLCDLAGIDRPVVSQPLYNALNRMVEVEHLPACAELGLGVFPYSPLARGVLTGKYKPDTAPPEGTRAARQDKRMMETEWRPESLRIAERLAAHAATRGISAGQFALAWVLHNRLVTGAIVGPRTEAHWADYVGALDYAFSGEDEALVDALVAPGHPSTPGYNDPAYPLEGRVPR</sequence>
<evidence type="ECO:0000256" key="1">
    <source>
        <dbReference type="ARBA" id="ARBA00023002"/>
    </source>
</evidence>
<dbReference type="RefSeq" id="WP_168033896.1">
    <property type="nucleotide sequence ID" value="NZ_JAAVNE010000039.1"/>
</dbReference>
<keyword evidence="5" id="KW-1185">Reference proteome</keyword>
<gene>
    <name evidence="4" type="ORF">HEQ75_20025</name>
</gene>
<evidence type="ECO:0000313" key="4">
    <source>
        <dbReference type="EMBL" id="NKC33161.1"/>
    </source>
</evidence>
<reference evidence="4 5" key="1">
    <citation type="submission" date="2020-03" db="EMBL/GenBank/DDBJ databases">
        <title>Roseomonas selenitidurans sp. nov. isolated from urban soil.</title>
        <authorList>
            <person name="Liu H."/>
        </authorList>
    </citation>
    <scope>NUCLEOTIDE SEQUENCE [LARGE SCALE GENOMIC DNA]</scope>
    <source>
        <strain evidence="4 5">BU-1</strain>
    </source>
</reference>
<proteinExistence type="predicted"/>
<dbReference type="SUPFAM" id="SSF51430">
    <property type="entry name" value="NAD(P)-linked oxidoreductase"/>
    <property type="match status" value="1"/>
</dbReference>
<name>A0ABX1E7Y4_9PROT</name>
<dbReference type="PANTHER" id="PTHR43364">
    <property type="entry name" value="NADH-SPECIFIC METHYLGLYOXAL REDUCTASE-RELATED"/>
    <property type="match status" value="1"/>
</dbReference>
<evidence type="ECO:0000259" key="3">
    <source>
        <dbReference type="Pfam" id="PF00248"/>
    </source>
</evidence>
<dbReference type="EMBL" id="JAAVNE010000039">
    <property type="protein sequence ID" value="NKC33161.1"/>
    <property type="molecule type" value="Genomic_DNA"/>
</dbReference>
<dbReference type="InterPro" id="IPR050523">
    <property type="entry name" value="AKR_Detox_Biosynth"/>
</dbReference>
<accession>A0ABX1E7Y4</accession>
<dbReference type="Pfam" id="PF00248">
    <property type="entry name" value="Aldo_ket_red"/>
    <property type="match status" value="1"/>
</dbReference>
<feature type="domain" description="NADP-dependent oxidoreductase" evidence="3">
    <location>
        <begin position="15"/>
        <end position="310"/>
    </location>
</feature>
<protein>
    <submittedName>
        <fullName evidence="4">Aldo/keto reductase</fullName>
    </submittedName>
</protein>
<dbReference type="Gene3D" id="3.20.20.100">
    <property type="entry name" value="NADP-dependent oxidoreductase domain"/>
    <property type="match status" value="1"/>
</dbReference>
<dbReference type="InterPro" id="IPR036812">
    <property type="entry name" value="NAD(P)_OxRdtase_dom_sf"/>
</dbReference>
<comment type="caution">
    <text evidence="4">The sequence shown here is derived from an EMBL/GenBank/DDBJ whole genome shotgun (WGS) entry which is preliminary data.</text>
</comment>
<evidence type="ECO:0000256" key="2">
    <source>
        <dbReference type="SAM" id="MobiDB-lite"/>
    </source>
</evidence>
<dbReference type="InterPro" id="IPR023210">
    <property type="entry name" value="NADP_OxRdtase_dom"/>
</dbReference>
<dbReference type="PANTHER" id="PTHR43364:SF4">
    <property type="entry name" value="NAD(P)-LINKED OXIDOREDUCTASE SUPERFAMILY PROTEIN"/>
    <property type="match status" value="1"/>
</dbReference>
<organism evidence="4 5">
    <name type="scientific">Falsiroseomonas selenitidurans</name>
    <dbReference type="NCBI Taxonomy" id="2716335"/>
    <lineage>
        <taxon>Bacteria</taxon>
        <taxon>Pseudomonadati</taxon>
        <taxon>Pseudomonadota</taxon>
        <taxon>Alphaproteobacteria</taxon>
        <taxon>Acetobacterales</taxon>
        <taxon>Roseomonadaceae</taxon>
        <taxon>Falsiroseomonas</taxon>
    </lineage>
</organism>
<dbReference type="Proteomes" id="UP000787635">
    <property type="component" value="Unassembled WGS sequence"/>
</dbReference>